<sequence length="128" mass="13767">MASEARVGTVAPFETEMEYVRDASRLAPDIQAAVGFAANDEALIIVSNQLYVLPRTKLMYFDVVRLTTAKGGGESTLHAHCRSEACGIESRAVLVAQATDPDGVTKLAEELGKRFGCPVEIGPYYSDV</sequence>
<accession>A0AA44F8E0</accession>
<proteinExistence type="predicted"/>
<name>A0AA44F8E0_AGRTU</name>
<evidence type="ECO:0000313" key="1">
    <source>
        <dbReference type="EMBL" id="NTC31232.1"/>
    </source>
</evidence>
<comment type="caution">
    <text evidence="1">The sequence shown here is derived from an EMBL/GenBank/DDBJ whole genome shotgun (WGS) entry which is preliminary data.</text>
</comment>
<reference evidence="1" key="1">
    <citation type="journal article" date="2020" name="Science">
        <title>Unexpected conservation and global transmission of agrobacterial virulence plasmids.</title>
        <authorList>
            <person name="Weisberg A.J."/>
            <person name="Davis E.W. 2nd"/>
            <person name="Tabima J."/>
            <person name="Belcher M.S."/>
            <person name="Miller M."/>
            <person name="Kuo C.H."/>
            <person name="Loper J.E."/>
            <person name="Grunwald N.J."/>
            <person name="Putnam M.L."/>
            <person name="Chang J.H."/>
        </authorList>
    </citation>
    <scope>NUCLEOTIDE SEQUENCE</scope>
    <source>
        <strain evidence="1">17-1853-1a</strain>
    </source>
</reference>
<dbReference type="Proteomes" id="UP000702952">
    <property type="component" value="Unassembled WGS sequence"/>
</dbReference>
<gene>
    <name evidence="1" type="ORF">G6M46_24165</name>
</gene>
<dbReference type="AlphaFoldDB" id="A0AA44F8E0"/>
<dbReference type="EMBL" id="JAAMAY010000036">
    <property type="protein sequence ID" value="NTC31232.1"/>
    <property type="molecule type" value="Genomic_DNA"/>
</dbReference>
<dbReference type="RefSeq" id="WP_174019087.1">
    <property type="nucleotide sequence ID" value="NZ_JAAMAW010000025.1"/>
</dbReference>
<evidence type="ECO:0000313" key="2">
    <source>
        <dbReference type="Proteomes" id="UP000702952"/>
    </source>
</evidence>
<protein>
    <submittedName>
        <fullName evidence="1">Uncharacterized protein</fullName>
    </submittedName>
</protein>
<organism evidence="1 2">
    <name type="scientific">Agrobacterium tumefaciens</name>
    <dbReference type="NCBI Taxonomy" id="358"/>
    <lineage>
        <taxon>Bacteria</taxon>
        <taxon>Pseudomonadati</taxon>
        <taxon>Pseudomonadota</taxon>
        <taxon>Alphaproteobacteria</taxon>
        <taxon>Hyphomicrobiales</taxon>
        <taxon>Rhizobiaceae</taxon>
        <taxon>Rhizobium/Agrobacterium group</taxon>
        <taxon>Agrobacterium</taxon>
        <taxon>Agrobacterium tumefaciens complex</taxon>
    </lineage>
</organism>